<reference evidence="2 3" key="1">
    <citation type="submission" date="2018-06" db="EMBL/GenBank/DDBJ databases">
        <title>Genomic Encyclopedia of Archaeal and Bacterial Type Strains, Phase II (KMG-II): from individual species to whole genera.</title>
        <authorList>
            <person name="Goeker M."/>
        </authorList>
    </citation>
    <scope>NUCLEOTIDE SEQUENCE [LARGE SCALE GENOMIC DNA]</scope>
    <source>
        <strain evidence="2 3">ATCC BAA-1881</strain>
    </source>
</reference>
<dbReference type="AlphaFoldDB" id="A0A326UQV1"/>
<evidence type="ECO:0000259" key="1">
    <source>
        <dbReference type="PROSITE" id="PS51186"/>
    </source>
</evidence>
<dbReference type="EMBL" id="QKUF01000001">
    <property type="protein sequence ID" value="PZW36409.1"/>
    <property type="molecule type" value="Genomic_DNA"/>
</dbReference>
<keyword evidence="2" id="KW-0012">Acyltransferase</keyword>
<keyword evidence="2" id="KW-0808">Transferase</keyword>
<dbReference type="Gene3D" id="3.40.630.30">
    <property type="match status" value="1"/>
</dbReference>
<accession>A0A326UQV1</accession>
<dbReference type="Pfam" id="PF13673">
    <property type="entry name" value="Acetyltransf_10"/>
    <property type="match status" value="1"/>
</dbReference>
<dbReference type="Proteomes" id="UP000248806">
    <property type="component" value="Unassembled WGS sequence"/>
</dbReference>
<comment type="caution">
    <text evidence="2">The sequence shown here is derived from an EMBL/GenBank/DDBJ whole genome shotgun (WGS) entry which is preliminary data.</text>
</comment>
<evidence type="ECO:0000313" key="3">
    <source>
        <dbReference type="Proteomes" id="UP000248806"/>
    </source>
</evidence>
<dbReference type="InterPro" id="IPR000182">
    <property type="entry name" value="GNAT_dom"/>
</dbReference>
<keyword evidence="3" id="KW-1185">Reference proteome</keyword>
<evidence type="ECO:0000313" key="2">
    <source>
        <dbReference type="EMBL" id="PZW36409.1"/>
    </source>
</evidence>
<proteinExistence type="predicted"/>
<dbReference type="SUPFAM" id="SSF55729">
    <property type="entry name" value="Acyl-CoA N-acyltransferases (Nat)"/>
    <property type="match status" value="1"/>
</dbReference>
<dbReference type="RefSeq" id="WP_170142306.1">
    <property type="nucleotide sequence ID" value="NZ_BIFX01000001.1"/>
</dbReference>
<name>A0A326UQV1_THEHA</name>
<organism evidence="2 3">
    <name type="scientific">Thermosporothrix hazakensis</name>
    <dbReference type="NCBI Taxonomy" id="644383"/>
    <lineage>
        <taxon>Bacteria</taxon>
        <taxon>Bacillati</taxon>
        <taxon>Chloroflexota</taxon>
        <taxon>Ktedonobacteria</taxon>
        <taxon>Ktedonobacterales</taxon>
        <taxon>Thermosporotrichaceae</taxon>
        <taxon>Thermosporothrix</taxon>
    </lineage>
</organism>
<dbReference type="PROSITE" id="PS51186">
    <property type="entry name" value="GNAT"/>
    <property type="match status" value="1"/>
</dbReference>
<feature type="domain" description="N-acetyltransferase" evidence="1">
    <location>
        <begin position="1"/>
        <end position="147"/>
    </location>
</feature>
<dbReference type="GO" id="GO:0016747">
    <property type="term" value="F:acyltransferase activity, transferring groups other than amino-acyl groups"/>
    <property type="evidence" value="ECO:0007669"/>
    <property type="project" value="InterPro"/>
</dbReference>
<protein>
    <submittedName>
        <fullName evidence="2">Putative GNAT family N-acyltransferase</fullName>
    </submittedName>
</protein>
<dbReference type="InterPro" id="IPR016181">
    <property type="entry name" value="Acyl_CoA_acyltransferase"/>
</dbReference>
<gene>
    <name evidence="2" type="ORF">EI42_00583</name>
</gene>
<dbReference type="CDD" id="cd04301">
    <property type="entry name" value="NAT_SF"/>
    <property type="match status" value="1"/>
</dbReference>
<sequence length="148" mass="16571">MLQIRSISAEETYPLRQRVLRPHQALEACAYPHDTDETSFHAGCFFEDQLIGIGSIFREAQDGTTNRNIWRIRGMAVAPEQQGKGIGGRILTALIAYVTAQGQPGEIWCNGRITAKGFYERYGFQQLGEVFELPGIGPHVVMHRPIEV</sequence>